<sequence length="116" mass="13155">MRFNLALAKSTKQSSTNSIYASSQAVDGHSHIDPTRCTRTNLADGLHNWWQVDLGEVYVIQQVVIINRNDTGMFQIRTLKSIFTNQPPTSKEHKIIIYAMLSVLFTQPRGNSKDTF</sequence>
<evidence type="ECO:0000313" key="2">
    <source>
        <dbReference type="Proteomes" id="UP001209878"/>
    </source>
</evidence>
<dbReference type="PANTHER" id="PTHR45713">
    <property type="entry name" value="FTP DOMAIN-CONTAINING PROTEIN"/>
    <property type="match status" value="1"/>
</dbReference>
<dbReference type="Proteomes" id="UP001209878">
    <property type="component" value="Unassembled WGS sequence"/>
</dbReference>
<dbReference type="Gene3D" id="2.60.120.260">
    <property type="entry name" value="Galactose-binding domain-like"/>
    <property type="match status" value="1"/>
</dbReference>
<accession>A0AAD9PEH4</accession>
<evidence type="ECO:0000313" key="1">
    <source>
        <dbReference type="EMBL" id="KAK2193063.1"/>
    </source>
</evidence>
<gene>
    <name evidence="1" type="ORF">NP493_17g02053</name>
</gene>
<proteinExistence type="predicted"/>
<dbReference type="Pfam" id="PF22633">
    <property type="entry name" value="F5_F8_type_C_2"/>
    <property type="match status" value="1"/>
</dbReference>
<protein>
    <recommendedName>
        <fullName evidence="3">F5/8 type C domain-containing protein</fullName>
    </recommendedName>
</protein>
<organism evidence="1 2">
    <name type="scientific">Ridgeia piscesae</name>
    <name type="common">Tubeworm</name>
    <dbReference type="NCBI Taxonomy" id="27915"/>
    <lineage>
        <taxon>Eukaryota</taxon>
        <taxon>Metazoa</taxon>
        <taxon>Spiralia</taxon>
        <taxon>Lophotrochozoa</taxon>
        <taxon>Annelida</taxon>
        <taxon>Polychaeta</taxon>
        <taxon>Sedentaria</taxon>
        <taxon>Canalipalpata</taxon>
        <taxon>Sabellida</taxon>
        <taxon>Siboglinidae</taxon>
        <taxon>Ridgeia</taxon>
    </lineage>
</organism>
<dbReference type="SUPFAM" id="SSF49785">
    <property type="entry name" value="Galactose-binding domain-like"/>
    <property type="match status" value="1"/>
</dbReference>
<dbReference type="EMBL" id="JAODUO010000017">
    <property type="protein sequence ID" value="KAK2193063.1"/>
    <property type="molecule type" value="Genomic_DNA"/>
</dbReference>
<dbReference type="AlphaFoldDB" id="A0AAD9PEH4"/>
<comment type="caution">
    <text evidence="1">The sequence shown here is derived from an EMBL/GenBank/DDBJ whole genome shotgun (WGS) entry which is preliminary data.</text>
</comment>
<reference evidence="1" key="1">
    <citation type="journal article" date="2023" name="Mol. Biol. Evol.">
        <title>Third-Generation Sequencing Reveals the Adaptive Role of the Epigenome in Three Deep-Sea Polychaetes.</title>
        <authorList>
            <person name="Perez M."/>
            <person name="Aroh O."/>
            <person name="Sun Y."/>
            <person name="Lan Y."/>
            <person name="Juniper S.K."/>
            <person name="Young C.R."/>
            <person name="Angers B."/>
            <person name="Qian P.Y."/>
        </authorList>
    </citation>
    <scope>NUCLEOTIDE SEQUENCE</scope>
    <source>
        <strain evidence="1">R07B-5</strain>
    </source>
</reference>
<dbReference type="PANTHER" id="PTHR45713:SF6">
    <property type="entry name" value="F5_8 TYPE C DOMAIN-CONTAINING PROTEIN"/>
    <property type="match status" value="1"/>
</dbReference>
<evidence type="ECO:0008006" key="3">
    <source>
        <dbReference type="Google" id="ProtNLM"/>
    </source>
</evidence>
<name>A0AAD9PEH4_RIDPI</name>
<dbReference type="InterPro" id="IPR051941">
    <property type="entry name" value="BG_Antigen-Binding_Lectin"/>
</dbReference>
<dbReference type="InterPro" id="IPR008979">
    <property type="entry name" value="Galactose-bd-like_sf"/>
</dbReference>
<keyword evidence="2" id="KW-1185">Reference proteome</keyword>